<evidence type="ECO:0008006" key="3">
    <source>
        <dbReference type="Google" id="ProtNLM"/>
    </source>
</evidence>
<dbReference type="OrthoDB" id="7834608at2"/>
<evidence type="ECO:0000313" key="2">
    <source>
        <dbReference type="Proteomes" id="UP000032232"/>
    </source>
</evidence>
<sequence>MMRLNRRGFCALGLTGLAACGTTADPLTEDLVDLGDFRLVAPIVVSDNLQKIPPSRDATAASWEAAMKTELSRRFDRYQGDRGYYIAISLDGYALAPPGVPVVLTPKSILVVTANLWTADPQEKVAGPTQLTTFEGAEGLIVGSGLIKSAEEQQATLVRNMAGRIQAWMIRDYFQTRG</sequence>
<dbReference type="RefSeq" id="WP_052500691.1">
    <property type="nucleotide sequence ID" value="NZ_FZPF01000003.1"/>
</dbReference>
<organism evidence="1 2">
    <name type="scientific">Jannaschia aquimarina</name>
    <dbReference type="NCBI Taxonomy" id="935700"/>
    <lineage>
        <taxon>Bacteria</taxon>
        <taxon>Pseudomonadati</taxon>
        <taxon>Pseudomonadota</taxon>
        <taxon>Alphaproteobacteria</taxon>
        <taxon>Rhodobacterales</taxon>
        <taxon>Roseobacteraceae</taxon>
        <taxon>Jannaschia</taxon>
    </lineage>
</organism>
<protein>
    <recommendedName>
        <fullName evidence="3">Lipoprotein</fullName>
    </recommendedName>
</protein>
<gene>
    <name evidence="1" type="ORF">jaqu_02100</name>
</gene>
<name>A0A0D1DDA8_9RHOB</name>
<accession>A0A0D1DDA8</accession>
<dbReference type="STRING" id="935700.jaqu_02100"/>
<comment type="caution">
    <text evidence="1">The sequence shown here is derived from an EMBL/GenBank/DDBJ whole genome shotgun (WGS) entry which is preliminary data.</text>
</comment>
<dbReference type="PATRIC" id="fig|935700.4.peg.232"/>
<dbReference type="AlphaFoldDB" id="A0A0D1DDA8"/>
<proteinExistence type="predicted"/>
<keyword evidence="2" id="KW-1185">Reference proteome</keyword>
<evidence type="ECO:0000313" key="1">
    <source>
        <dbReference type="EMBL" id="KIT17983.1"/>
    </source>
</evidence>
<dbReference type="PROSITE" id="PS51257">
    <property type="entry name" value="PROKAR_LIPOPROTEIN"/>
    <property type="match status" value="1"/>
</dbReference>
<dbReference type="Proteomes" id="UP000032232">
    <property type="component" value="Unassembled WGS sequence"/>
</dbReference>
<dbReference type="EMBL" id="JYFE01000006">
    <property type="protein sequence ID" value="KIT17983.1"/>
    <property type="molecule type" value="Genomic_DNA"/>
</dbReference>
<reference evidence="1 2" key="1">
    <citation type="submission" date="2015-02" db="EMBL/GenBank/DDBJ databases">
        <title>Genome Sequence of Jannaschia aquimarina DSM28248, a member of the Roseobacter clade.</title>
        <authorList>
            <person name="Voget S."/>
            <person name="Daniel R."/>
        </authorList>
    </citation>
    <scope>NUCLEOTIDE SEQUENCE [LARGE SCALE GENOMIC DNA]</scope>
    <source>
        <strain evidence="1 2">GSW-M26</strain>
    </source>
</reference>